<dbReference type="InterPro" id="IPR029787">
    <property type="entry name" value="Nucleotide_cyclase"/>
</dbReference>
<dbReference type="EMBL" id="CP129118">
    <property type="protein sequence ID" value="WOV88309.1"/>
    <property type="molecule type" value="Genomic_DNA"/>
</dbReference>
<protein>
    <submittedName>
        <fullName evidence="3">GGDEF and EAL domain-containing protein</fullName>
    </submittedName>
</protein>
<organism evidence="3 4">
    <name type="scientific">Sporosarcina oncorhynchi</name>
    <dbReference type="NCBI Taxonomy" id="3056444"/>
    <lineage>
        <taxon>Bacteria</taxon>
        <taxon>Bacillati</taxon>
        <taxon>Bacillota</taxon>
        <taxon>Bacilli</taxon>
        <taxon>Bacillales</taxon>
        <taxon>Caryophanaceae</taxon>
        <taxon>Sporosarcina</taxon>
    </lineage>
</organism>
<name>A0ABZ0L9X3_9BACL</name>
<dbReference type="SUPFAM" id="SSF55781">
    <property type="entry name" value="GAF domain-like"/>
    <property type="match status" value="1"/>
</dbReference>
<feature type="domain" description="EAL" evidence="1">
    <location>
        <begin position="367"/>
        <end position="621"/>
    </location>
</feature>
<reference evidence="3 4" key="1">
    <citation type="submission" date="2023-06" db="EMBL/GenBank/DDBJ databases">
        <title>Sporosarcina sp. nov., isolated from Korean tranditional fermented seafood 'Jeotgal'.</title>
        <authorList>
            <person name="Yang A.I."/>
            <person name="Shin N.-R."/>
        </authorList>
    </citation>
    <scope>NUCLEOTIDE SEQUENCE [LARGE SCALE GENOMIC DNA]</scope>
    <source>
        <strain evidence="3 4">T2O-4</strain>
    </source>
</reference>
<dbReference type="SUPFAM" id="SSF55073">
    <property type="entry name" value="Nucleotide cyclase"/>
    <property type="match status" value="1"/>
</dbReference>
<feature type="domain" description="GGDEF" evidence="2">
    <location>
        <begin position="223"/>
        <end position="358"/>
    </location>
</feature>
<dbReference type="PROSITE" id="PS50883">
    <property type="entry name" value="EAL"/>
    <property type="match status" value="1"/>
</dbReference>
<dbReference type="InterPro" id="IPR001633">
    <property type="entry name" value="EAL_dom"/>
</dbReference>
<dbReference type="InterPro" id="IPR000160">
    <property type="entry name" value="GGDEF_dom"/>
</dbReference>
<keyword evidence="4" id="KW-1185">Reference proteome</keyword>
<dbReference type="SUPFAM" id="SSF141868">
    <property type="entry name" value="EAL domain-like"/>
    <property type="match status" value="1"/>
</dbReference>
<dbReference type="Pfam" id="PF00563">
    <property type="entry name" value="EAL"/>
    <property type="match status" value="1"/>
</dbReference>
<dbReference type="SMART" id="SM00267">
    <property type="entry name" value="GGDEF"/>
    <property type="match status" value="1"/>
</dbReference>
<dbReference type="Proteomes" id="UP001303902">
    <property type="component" value="Chromosome"/>
</dbReference>
<dbReference type="PANTHER" id="PTHR33121">
    <property type="entry name" value="CYCLIC DI-GMP PHOSPHODIESTERASE PDEF"/>
    <property type="match status" value="1"/>
</dbReference>
<dbReference type="CDD" id="cd01948">
    <property type="entry name" value="EAL"/>
    <property type="match status" value="1"/>
</dbReference>
<proteinExistence type="predicted"/>
<dbReference type="InterPro" id="IPR029016">
    <property type="entry name" value="GAF-like_dom_sf"/>
</dbReference>
<accession>A0ABZ0L9X3</accession>
<dbReference type="InterPro" id="IPR050706">
    <property type="entry name" value="Cyclic-di-GMP_PDE-like"/>
</dbReference>
<dbReference type="Gene3D" id="3.30.70.270">
    <property type="match status" value="1"/>
</dbReference>
<dbReference type="InterPro" id="IPR035919">
    <property type="entry name" value="EAL_sf"/>
</dbReference>
<dbReference type="PANTHER" id="PTHR33121:SF70">
    <property type="entry name" value="SIGNALING PROTEIN YKOW"/>
    <property type="match status" value="1"/>
</dbReference>
<dbReference type="RefSeq" id="WP_317969221.1">
    <property type="nucleotide sequence ID" value="NZ_CP129118.1"/>
</dbReference>
<dbReference type="InterPro" id="IPR003018">
    <property type="entry name" value="GAF"/>
</dbReference>
<evidence type="ECO:0000259" key="1">
    <source>
        <dbReference type="PROSITE" id="PS50883"/>
    </source>
</evidence>
<dbReference type="PROSITE" id="PS50887">
    <property type="entry name" value="GGDEF"/>
    <property type="match status" value="1"/>
</dbReference>
<sequence>MRLQSDEDITLILEELSSKQEFIFTQAKELNITMESITSTLEELCLRISKIMVCEKISIWLFNQDRTKLTSQTLYISGESNHLVTEVMLQKEAPSYFKAVQNQRVLAIEDVASHPAAIEINKKSAYQNGEIQSMIDASIILSKGIGGIVCCESASKREWTSLDKVLVASIADMLSFVFDRLERIEVEQHVNKLAYTDLTTELDNHHSFTEKVTNDLQKLNREQKGVFIYLVLDQFTEVQAVLGPDGSNKMLKITAERLKEVFLPPARITRIGLDHFIVFYPYEKKRKHEIGDLIDGMTDKMKFPMFISGQEVYMTVSYGIAIYPDHVLNVKYGIQASYMALQSGRKISNRKTTSVYKADMHTYLKESMLSEMNLRKGLDLNEFELHYQPQVNCRTGEVVGFEALLRWRHPERGLIFPADFIDLAESTGLITPIGEWVIKESTMQINRWKKIGIDNVSISINLSPRHFLHHTLPFYLDKCITEAGIKAEKVVLEITENVALEDQQAVTSRINLLKDMGYAISIDDFGKGYSAFIYLQHFPVREIKIDREFISELGNNSKSTGIVQTIIHLAEMLGLRTIGEGVETKEQWDILKQLGCSDLQGYYFSRPLEVDVINKLFEEYGRGGKLILPHAKDLTAV</sequence>
<gene>
    <name evidence="3" type="ORF">QWT69_04080</name>
</gene>
<evidence type="ECO:0000313" key="4">
    <source>
        <dbReference type="Proteomes" id="UP001303902"/>
    </source>
</evidence>
<dbReference type="SMART" id="SM00052">
    <property type="entry name" value="EAL"/>
    <property type="match status" value="1"/>
</dbReference>
<dbReference type="Pfam" id="PF00990">
    <property type="entry name" value="GGDEF"/>
    <property type="match status" value="1"/>
</dbReference>
<dbReference type="Gene3D" id="3.20.20.450">
    <property type="entry name" value="EAL domain"/>
    <property type="match status" value="1"/>
</dbReference>
<evidence type="ECO:0000259" key="2">
    <source>
        <dbReference type="PROSITE" id="PS50887"/>
    </source>
</evidence>
<dbReference type="Pfam" id="PF01590">
    <property type="entry name" value="GAF"/>
    <property type="match status" value="1"/>
</dbReference>
<dbReference type="InterPro" id="IPR043128">
    <property type="entry name" value="Rev_trsase/Diguanyl_cyclase"/>
</dbReference>
<dbReference type="Gene3D" id="3.30.450.40">
    <property type="match status" value="1"/>
</dbReference>
<evidence type="ECO:0000313" key="3">
    <source>
        <dbReference type="EMBL" id="WOV88309.1"/>
    </source>
</evidence>